<protein>
    <submittedName>
        <fullName evidence="1">Uncharacterized protein</fullName>
    </submittedName>
</protein>
<accession>A0A0F9EEX6</accession>
<sequence>MKCEKCKDTGLLPFTRKDGSIAHACYTDCDCKDLRETLQPVTVDAFDYAMSQSFRAYSFEYCGIPDPGYSPPATNTDVDDRLNDLEAEVCSGIPGKYTEELNQLKGRILHLQSKMIEKKKNEDYY</sequence>
<dbReference type="EMBL" id="LAZR01025209">
    <property type="protein sequence ID" value="KKL72643.1"/>
    <property type="molecule type" value="Genomic_DNA"/>
</dbReference>
<organism evidence="1">
    <name type="scientific">marine sediment metagenome</name>
    <dbReference type="NCBI Taxonomy" id="412755"/>
    <lineage>
        <taxon>unclassified sequences</taxon>
        <taxon>metagenomes</taxon>
        <taxon>ecological metagenomes</taxon>
    </lineage>
</organism>
<proteinExistence type="predicted"/>
<gene>
    <name evidence="1" type="ORF">LCGC14_2082880</name>
</gene>
<reference evidence="1" key="1">
    <citation type="journal article" date="2015" name="Nature">
        <title>Complex archaea that bridge the gap between prokaryotes and eukaryotes.</title>
        <authorList>
            <person name="Spang A."/>
            <person name="Saw J.H."/>
            <person name="Jorgensen S.L."/>
            <person name="Zaremba-Niedzwiedzka K."/>
            <person name="Martijn J."/>
            <person name="Lind A.E."/>
            <person name="van Eijk R."/>
            <person name="Schleper C."/>
            <person name="Guy L."/>
            <person name="Ettema T.J."/>
        </authorList>
    </citation>
    <scope>NUCLEOTIDE SEQUENCE</scope>
</reference>
<name>A0A0F9EEX6_9ZZZZ</name>
<comment type="caution">
    <text evidence="1">The sequence shown here is derived from an EMBL/GenBank/DDBJ whole genome shotgun (WGS) entry which is preliminary data.</text>
</comment>
<dbReference type="AlphaFoldDB" id="A0A0F9EEX6"/>
<evidence type="ECO:0000313" key="1">
    <source>
        <dbReference type="EMBL" id="KKL72643.1"/>
    </source>
</evidence>